<comment type="caution">
    <text evidence="1">The sequence shown here is derived from an EMBL/GenBank/DDBJ whole genome shotgun (WGS) entry which is preliminary data.</text>
</comment>
<accession>X1VE46</accession>
<reference evidence="1" key="1">
    <citation type="journal article" date="2014" name="Front. Microbiol.">
        <title>High frequency of phylogenetically diverse reductive dehalogenase-homologous genes in deep subseafloor sedimentary metagenomes.</title>
        <authorList>
            <person name="Kawai M."/>
            <person name="Futagami T."/>
            <person name="Toyoda A."/>
            <person name="Takaki Y."/>
            <person name="Nishi S."/>
            <person name="Hori S."/>
            <person name="Arai W."/>
            <person name="Tsubouchi T."/>
            <person name="Morono Y."/>
            <person name="Uchiyama I."/>
            <person name="Ito T."/>
            <person name="Fujiyama A."/>
            <person name="Inagaki F."/>
            <person name="Takami H."/>
        </authorList>
    </citation>
    <scope>NUCLEOTIDE SEQUENCE</scope>
    <source>
        <strain evidence="1">Expedition CK06-06</strain>
    </source>
</reference>
<protein>
    <submittedName>
        <fullName evidence="1">Uncharacterized protein</fullName>
    </submittedName>
</protein>
<proteinExistence type="predicted"/>
<organism evidence="1">
    <name type="scientific">marine sediment metagenome</name>
    <dbReference type="NCBI Taxonomy" id="412755"/>
    <lineage>
        <taxon>unclassified sequences</taxon>
        <taxon>metagenomes</taxon>
        <taxon>ecological metagenomes</taxon>
    </lineage>
</organism>
<feature type="non-terminal residue" evidence="1">
    <location>
        <position position="1"/>
    </location>
</feature>
<name>X1VE46_9ZZZZ</name>
<gene>
    <name evidence="1" type="ORF">S12H4_44628</name>
</gene>
<sequence>RENIPDGIQAILKAAGEAKKDIGAKTPAATQPQYECSECHAQFSVLPGEWQKVACPSCKKEYTREELLG</sequence>
<dbReference type="EMBL" id="BARW01027517">
    <property type="protein sequence ID" value="GAJ15927.1"/>
    <property type="molecule type" value="Genomic_DNA"/>
</dbReference>
<dbReference type="AlphaFoldDB" id="X1VE46"/>
<dbReference type="Gene3D" id="2.20.28.30">
    <property type="entry name" value="RNA polymerase ii, chain L"/>
    <property type="match status" value="1"/>
</dbReference>
<evidence type="ECO:0000313" key="1">
    <source>
        <dbReference type="EMBL" id="GAJ15927.1"/>
    </source>
</evidence>